<feature type="compositionally biased region" description="Basic and acidic residues" evidence="1">
    <location>
        <begin position="867"/>
        <end position="889"/>
    </location>
</feature>
<dbReference type="AlphaFoldDB" id="A0A1B4XF14"/>
<protein>
    <recommendedName>
        <fullName evidence="2">Sacsin/Nov domain-containing protein</fullName>
    </recommendedName>
</protein>
<dbReference type="SUPFAM" id="SSF55874">
    <property type="entry name" value="ATPase domain of HSP90 chaperone/DNA topoisomerase II/histidine kinase"/>
    <property type="match status" value="1"/>
</dbReference>
<proteinExistence type="predicted"/>
<dbReference type="Pfam" id="PF25794">
    <property type="entry name" value="SACS"/>
    <property type="match status" value="1"/>
</dbReference>
<accession>A0A1B4XF14</accession>
<dbReference type="Proteomes" id="UP000243180">
    <property type="component" value="Chromosome"/>
</dbReference>
<evidence type="ECO:0000259" key="2">
    <source>
        <dbReference type="Pfam" id="PF25794"/>
    </source>
</evidence>
<keyword evidence="4" id="KW-1185">Reference proteome</keyword>
<dbReference type="NCBIfam" id="NF047352">
    <property type="entry name" value="P_loop_sacsin"/>
    <property type="match status" value="1"/>
</dbReference>
<organism evidence="3 4">
    <name type="scientific">Sulfuricaulis limicola</name>
    <dbReference type="NCBI Taxonomy" id="1620215"/>
    <lineage>
        <taxon>Bacteria</taxon>
        <taxon>Pseudomonadati</taxon>
        <taxon>Pseudomonadota</taxon>
        <taxon>Gammaproteobacteria</taxon>
        <taxon>Acidiferrobacterales</taxon>
        <taxon>Acidiferrobacteraceae</taxon>
        <taxon>Sulfuricaulis</taxon>
    </lineage>
</organism>
<dbReference type="KEGG" id="slim:SCL_1076"/>
<dbReference type="Gene3D" id="3.30.565.10">
    <property type="entry name" value="Histidine kinase-like ATPase, C-terminal domain"/>
    <property type="match status" value="1"/>
</dbReference>
<name>A0A1B4XF14_9GAMM</name>
<dbReference type="InterPro" id="IPR036890">
    <property type="entry name" value="HATPase_C_sf"/>
</dbReference>
<evidence type="ECO:0000256" key="1">
    <source>
        <dbReference type="SAM" id="MobiDB-lite"/>
    </source>
</evidence>
<dbReference type="EMBL" id="AP014879">
    <property type="protein sequence ID" value="BAV33390.1"/>
    <property type="molecule type" value="Genomic_DNA"/>
</dbReference>
<gene>
    <name evidence="3" type="ORF">SCL_1076</name>
</gene>
<dbReference type="OrthoDB" id="9802640at2"/>
<sequence length="1049" mass="119491">MSFLDEVRKDREPLAHVLKKHRGIRKIVEDLYPDRAHFIYELLQNAEDAGATQARFVLCQDSVSFEHNGRPFTEKDVWGITDIGEGTKAGDEDKIGRFGVGFKAVFAYCETPHIYSPTFSFKISELVLPTELTPNSGLGKNTCFQFPFNNPKKPAPAAYEEIKVGLEGLVETTLLFLSHLESIRWKIGQQPAGEVLRIKHSEHHIEVLKQSGGKPTTSSHFLQFTNPVTGLQKQYVAVAYELDFLPNIAAFDANKPLDKQLKINPANPGRVAVFFPAEKETSGLRFHLHAPFVPELSRASIKETPANGPLFKQLERLAASSLHTVRDLKLLTSDFLAVLPNQQDDIRERYLPIRDAIIVEMNDKPLTPTHSKSYAPAKTLLQAKASLKELLSEKDIEFLVDYNEDPPQWAIGASQKNSNMDRFLSGLAITEWDTQQFVELLCNKTGTNPYSFLPPKNVSPDEVMAWLSSKPEEWHQRMYSLIREDFLVGPDYKRRRSIERLKPLRIVRLNDGTYSVGRKCYFPGDEVESDEILPRVAKGVYSSGKSKAEQDEARKFLEELGVRIVGEVEQIEVILTTRYTYEAEVPDEDVYRRDLERFITLVEKEPVHAELFADAYIFHRACDDWSKPGDVFLDSPYLDTGLSAYYYVLGENAKKAALAQSYQNCGIPVEKIAKFAQAVGAQAKLEIQLTSCYSNPDVDRLVWAAPGGWSARYGINEDWTIEGAEELLARNDEALSRLVWKTACDKKDDDWLTAKFRNNSQNQVREAASQLVCILRDAAWIPQTDGRFVRPPEASRELLPRGFAFDKGYEWLKAIRFGEEVENRSEEYREKQVTAERLGFTDADTFERAKQFAALPKGEQERILADAQRRQPAELPDHEPRNPERREAHVGGQATEAPERLTEVRTRTVSVGVAETKQQAEQYLRQQYTNPNGEMFCQMCRTPMPFTLDDGNYYFEKVEFLPELKKRHYQNYLALCPNHAAMFLYANGSRDRMKDIFVELTGNELQIVLAQKHFMIYFTKTHIADLKRVIEIDQREAELAPSDTIDGDA</sequence>
<evidence type="ECO:0000313" key="4">
    <source>
        <dbReference type="Proteomes" id="UP000243180"/>
    </source>
</evidence>
<dbReference type="InParanoid" id="A0A1B4XF14"/>
<dbReference type="PANTHER" id="PTHR32387">
    <property type="entry name" value="WU:FJ29H11"/>
    <property type="match status" value="1"/>
</dbReference>
<dbReference type="InterPro" id="IPR058210">
    <property type="entry name" value="SACS/Nov_dom"/>
</dbReference>
<evidence type="ECO:0000313" key="3">
    <source>
        <dbReference type="EMBL" id="BAV33390.1"/>
    </source>
</evidence>
<dbReference type="PANTHER" id="PTHR32387:SF0">
    <property type="entry name" value="PROTEIN NO VEIN"/>
    <property type="match status" value="1"/>
</dbReference>
<feature type="domain" description="Sacsin/Nov" evidence="2">
    <location>
        <begin position="24"/>
        <end position="116"/>
    </location>
</feature>
<dbReference type="InterPro" id="IPR052957">
    <property type="entry name" value="Auxin_embryo_med"/>
</dbReference>
<dbReference type="RefSeq" id="WP_096360255.1">
    <property type="nucleotide sequence ID" value="NZ_AP014879.1"/>
</dbReference>
<feature type="region of interest" description="Disordered" evidence="1">
    <location>
        <begin position="867"/>
        <end position="896"/>
    </location>
</feature>
<reference evidence="3 4" key="1">
    <citation type="submission" date="2015-05" db="EMBL/GenBank/DDBJ databases">
        <title>Complete genome sequence of a sulfur-oxidizing gammaproteobacterium strain HA5.</title>
        <authorList>
            <person name="Miura A."/>
            <person name="Kojima H."/>
            <person name="Fukui M."/>
        </authorList>
    </citation>
    <scope>NUCLEOTIDE SEQUENCE [LARGE SCALE GENOMIC DNA]</scope>
    <source>
        <strain evidence="3 4">HA5</strain>
    </source>
</reference>